<evidence type="ECO:0000259" key="1">
    <source>
        <dbReference type="Pfam" id="PF01408"/>
    </source>
</evidence>
<name>A0ABU2TLR2_9ACTN</name>
<dbReference type="RefSeq" id="WP_311691315.1">
    <property type="nucleotide sequence ID" value="NZ_JAVREY010000002.1"/>
</dbReference>
<reference evidence="3" key="1">
    <citation type="submission" date="2023-07" db="EMBL/GenBank/DDBJ databases">
        <title>30 novel species of actinomycetes from the DSMZ collection.</title>
        <authorList>
            <person name="Nouioui I."/>
        </authorList>
    </citation>
    <scope>NUCLEOTIDE SEQUENCE [LARGE SCALE GENOMIC DNA]</scope>
    <source>
        <strain evidence="3">DSM 41699</strain>
    </source>
</reference>
<dbReference type="Pfam" id="PF01408">
    <property type="entry name" value="GFO_IDH_MocA"/>
    <property type="match status" value="1"/>
</dbReference>
<evidence type="ECO:0000313" key="3">
    <source>
        <dbReference type="Proteomes" id="UP001183809"/>
    </source>
</evidence>
<comment type="caution">
    <text evidence="2">The sequence shown here is derived from an EMBL/GenBank/DDBJ whole genome shotgun (WGS) entry which is preliminary data.</text>
</comment>
<keyword evidence="3" id="KW-1185">Reference proteome</keyword>
<accession>A0ABU2TLR2</accession>
<dbReference type="InterPro" id="IPR051450">
    <property type="entry name" value="Gfo/Idh/MocA_Oxidoreductases"/>
</dbReference>
<dbReference type="Gene3D" id="3.30.360.10">
    <property type="entry name" value="Dihydrodipicolinate Reductase, domain 2"/>
    <property type="match status" value="1"/>
</dbReference>
<dbReference type="Gene3D" id="3.40.50.720">
    <property type="entry name" value="NAD(P)-binding Rossmann-like Domain"/>
    <property type="match status" value="1"/>
</dbReference>
<dbReference type="PANTHER" id="PTHR43377">
    <property type="entry name" value="BILIVERDIN REDUCTASE A"/>
    <property type="match status" value="1"/>
</dbReference>
<gene>
    <name evidence="2" type="ORF">RM764_02440</name>
</gene>
<protein>
    <submittedName>
        <fullName evidence="2">Gfo/Idh/MocA family oxidoreductase</fullName>
    </submittedName>
</protein>
<sequence>MFRTLVVGLGRAGAGLHLPILDRLRQRTPGAALNTDAPVVAVDPAALSAVLPPGTILLPTLERARAELDPARTVVHVCTPPEGRVAVIEQLARLGFSNLLVEKPLAVDTAQLGRIEELRRRHRLRLIVVAQWLVSSLTRRLHRIVAQGEFGELREIRVAQRKPRFSRSIATTGHPTAFDIEIPHALGVALRLAGPARLAGATWSDLAADGVVRPRLGTATLSLAHERGPSTHIVSDLTAPVRERRITCEFTGATVIGHYPVSQEDGYAQLAVAAQDRATREVFPDDALTGFLLDAYRRFADGGPFGGDLAVSAEAVRLIDEAKRYCTLRDQQAHSSAGSVRDAG</sequence>
<dbReference type="PANTHER" id="PTHR43377:SF1">
    <property type="entry name" value="BILIVERDIN REDUCTASE A"/>
    <property type="match status" value="1"/>
</dbReference>
<dbReference type="EMBL" id="JAVREY010000002">
    <property type="protein sequence ID" value="MDT0461872.1"/>
    <property type="molecule type" value="Genomic_DNA"/>
</dbReference>
<evidence type="ECO:0000313" key="2">
    <source>
        <dbReference type="EMBL" id="MDT0461872.1"/>
    </source>
</evidence>
<dbReference type="InterPro" id="IPR000683">
    <property type="entry name" value="Gfo/Idh/MocA-like_OxRdtase_N"/>
</dbReference>
<proteinExistence type="predicted"/>
<organism evidence="2 3">
    <name type="scientific">Streptomyces gibsoniae</name>
    <dbReference type="NCBI Taxonomy" id="3075529"/>
    <lineage>
        <taxon>Bacteria</taxon>
        <taxon>Bacillati</taxon>
        <taxon>Actinomycetota</taxon>
        <taxon>Actinomycetes</taxon>
        <taxon>Kitasatosporales</taxon>
        <taxon>Streptomycetaceae</taxon>
        <taxon>Streptomyces</taxon>
    </lineage>
</organism>
<dbReference type="InterPro" id="IPR036291">
    <property type="entry name" value="NAD(P)-bd_dom_sf"/>
</dbReference>
<dbReference type="Proteomes" id="UP001183809">
    <property type="component" value="Unassembled WGS sequence"/>
</dbReference>
<feature type="domain" description="Gfo/Idh/MocA-like oxidoreductase N-terminal" evidence="1">
    <location>
        <begin position="2"/>
        <end position="128"/>
    </location>
</feature>
<dbReference type="SUPFAM" id="SSF51735">
    <property type="entry name" value="NAD(P)-binding Rossmann-fold domains"/>
    <property type="match status" value="1"/>
</dbReference>